<gene>
    <name evidence="12" type="ORF">ZBT109_2428</name>
</gene>
<comment type="similarity">
    <text evidence="2 10">Belongs to the cation transport ATPase (P-type) (TC 3.A.3) family. Type IB subfamily.</text>
</comment>
<dbReference type="Gene3D" id="3.40.50.1000">
    <property type="entry name" value="HAD superfamily/HAD-like"/>
    <property type="match status" value="1"/>
</dbReference>
<feature type="transmembrane region" description="Helical" evidence="10">
    <location>
        <begin position="680"/>
        <end position="700"/>
    </location>
</feature>
<dbReference type="InterPro" id="IPR018303">
    <property type="entry name" value="ATPase_P-typ_P_site"/>
</dbReference>
<dbReference type="PRINTS" id="PR00119">
    <property type="entry name" value="CATATPASE"/>
</dbReference>
<dbReference type="GO" id="GO:0005886">
    <property type="term" value="C:plasma membrane"/>
    <property type="evidence" value="ECO:0007669"/>
    <property type="project" value="UniProtKB-SubCell"/>
</dbReference>
<feature type="domain" description="HMA" evidence="11">
    <location>
        <begin position="5"/>
        <end position="71"/>
    </location>
</feature>
<dbReference type="NCBIfam" id="TIGR01494">
    <property type="entry name" value="ATPase_P-type"/>
    <property type="match status" value="1"/>
</dbReference>
<keyword evidence="13" id="KW-1185">Reference proteome</keyword>
<dbReference type="InterPro" id="IPR023214">
    <property type="entry name" value="HAD_sf"/>
</dbReference>
<dbReference type="PANTHER" id="PTHR43520:SF8">
    <property type="entry name" value="P-TYPE CU(+) TRANSPORTER"/>
    <property type="match status" value="1"/>
</dbReference>
<dbReference type="GO" id="GO:0005507">
    <property type="term" value="F:copper ion binding"/>
    <property type="evidence" value="ECO:0007669"/>
    <property type="project" value="TreeGrafter"/>
</dbReference>
<organism evidence="12 13">
    <name type="scientific">Zymobacter palmae</name>
    <dbReference type="NCBI Taxonomy" id="33074"/>
    <lineage>
        <taxon>Bacteria</taxon>
        <taxon>Pseudomonadati</taxon>
        <taxon>Pseudomonadota</taxon>
        <taxon>Gammaproteobacteria</taxon>
        <taxon>Oceanospirillales</taxon>
        <taxon>Halomonadaceae</taxon>
        <taxon>Zymobacter group</taxon>
        <taxon>Zymobacter</taxon>
    </lineage>
</organism>
<dbReference type="Pfam" id="PF00122">
    <property type="entry name" value="E1-E2_ATPase"/>
    <property type="match status" value="1"/>
</dbReference>
<keyword evidence="7" id="KW-1278">Translocase</keyword>
<dbReference type="Gene3D" id="3.40.1110.10">
    <property type="entry name" value="Calcium-transporting ATPase, cytoplasmic domain N"/>
    <property type="match status" value="1"/>
</dbReference>
<dbReference type="AlphaFoldDB" id="A0A348HHQ6"/>
<dbReference type="InterPro" id="IPR036412">
    <property type="entry name" value="HAD-like_sf"/>
</dbReference>
<dbReference type="GO" id="GO:0016887">
    <property type="term" value="F:ATP hydrolysis activity"/>
    <property type="evidence" value="ECO:0007669"/>
    <property type="project" value="InterPro"/>
</dbReference>
<evidence type="ECO:0000313" key="12">
    <source>
        <dbReference type="EMBL" id="BBG31158.1"/>
    </source>
</evidence>
<dbReference type="STRING" id="1123510.GCA_000620025_02161"/>
<evidence type="ECO:0000256" key="2">
    <source>
        <dbReference type="ARBA" id="ARBA00006024"/>
    </source>
</evidence>
<dbReference type="SUPFAM" id="SSF81665">
    <property type="entry name" value="Calcium ATPase, transmembrane domain M"/>
    <property type="match status" value="1"/>
</dbReference>
<dbReference type="InterPro" id="IPR027256">
    <property type="entry name" value="P-typ_ATPase_IB"/>
</dbReference>
<sequence>MPSSRSQELIITGISSAAGAARIERILQHLPGVKQASVNVASSTAHISLDASGVTLSDVIQTIERAGFGIQRAPLSYGEASVPRHEQEPLARRDAIGLAVAALLSLPLLVQMLGMFMSPTIELSPWVQWALATPIQLWCARLLYVKAWRALRRRQTDMDVLVALGTGIAYGFSTLALCLRLDVPLYFDTSAMVVTLVLSGRMLEGLARCRAGAAIDMLLALRPLQAHVERNRALVDVDADQLRLGDTLVVRPGEKLPADGVIIDGTSELDESVLSGESQYVCKREGHEVFAATLNCTGTLRMKATRIGNDTSLARIISLVEQAQRSKARVQRLADRAATYFIPIVLIIAALTFFIGWGWSGNALNAFLSAVAVLVIACPCAIGLAAPTAVMVGMGRGATAGLLFRHAQALEQMRHVDTLIMDKTGTLTEGRPKVVSMTKAPGVSERDLLSAAYGVEQYSEHPLAQALVCHAQAADIAPLGVMNVKLHPGRGVIGQLNDDVVASGSVSFVRELSLLGDPVFDAVSRAWIDRQEEQGITVIGIVRGQYVMGYVGLSDRLRSGAIRTVKRLNEQGVHVVMLTGDAARVAARVAGEVGIDEVIAGVLPEGKAATVEMLQQRDGKVAMLGDGINDAPALATADVGIAIGAGADVSLEAADIILTHNRLEGVLDALSLSRATLRRIYQNLFFAFFYNGLGIPLAAFGLLNPVIAGAAMVMSSVSVIVNSLLLQRWLPPSHSHVRYPHSGSQL</sequence>
<dbReference type="SUPFAM" id="SSF56784">
    <property type="entry name" value="HAD-like"/>
    <property type="match status" value="1"/>
</dbReference>
<dbReference type="InterPro" id="IPR023298">
    <property type="entry name" value="ATPase_P-typ_TM_dom_sf"/>
</dbReference>
<dbReference type="SUPFAM" id="SSF81653">
    <property type="entry name" value="Calcium ATPase, transduction domain A"/>
    <property type="match status" value="1"/>
</dbReference>
<accession>A0A348HHQ6</accession>
<dbReference type="SFLD" id="SFLDF00027">
    <property type="entry name" value="p-type_atpase"/>
    <property type="match status" value="1"/>
</dbReference>
<evidence type="ECO:0000259" key="11">
    <source>
        <dbReference type="PROSITE" id="PS50846"/>
    </source>
</evidence>
<dbReference type="SUPFAM" id="SSF55008">
    <property type="entry name" value="HMA, heavy metal-associated domain"/>
    <property type="match status" value="1"/>
</dbReference>
<feature type="transmembrane region" description="Helical" evidence="10">
    <location>
        <begin position="126"/>
        <end position="144"/>
    </location>
</feature>
<dbReference type="InterPro" id="IPR036163">
    <property type="entry name" value="HMA_dom_sf"/>
</dbReference>
<keyword evidence="4 10" id="KW-0479">Metal-binding</keyword>
<dbReference type="Pfam" id="PF00702">
    <property type="entry name" value="Hydrolase"/>
    <property type="match status" value="1"/>
</dbReference>
<dbReference type="InterPro" id="IPR059000">
    <property type="entry name" value="ATPase_P-type_domA"/>
</dbReference>
<dbReference type="InterPro" id="IPR044492">
    <property type="entry name" value="P_typ_ATPase_HD_dom"/>
</dbReference>
<dbReference type="KEGG" id="zpl:ZBT109_2428"/>
<feature type="transmembrane region" description="Helical" evidence="10">
    <location>
        <begin position="183"/>
        <end position="200"/>
    </location>
</feature>
<evidence type="ECO:0000256" key="4">
    <source>
        <dbReference type="ARBA" id="ARBA00022723"/>
    </source>
</evidence>
<dbReference type="OrthoDB" id="9814270at2"/>
<keyword evidence="9 10" id="KW-0472">Membrane</keyword>
<feature type="transmembrane region" description="Helical" evidence="10">
    <location>
        <begin position="156"/>
        <end position="177"/>
    </location>
</feature>
<dbReference type="CDD" id="cd00371">
    <property type="entry name" value="HMA"/>
    <property type="match status" value="1"/>
</dbReference>
<dbReference type="GO" id="GO:0012505">
    <property type="term" value="C:endomembrane system"/>
    <property type="evidence" value="ECO:0007669"/>
    <property type="project" value="UniProtKB-SubCell"/>
</dbReference>
<comment type="subcellular location">
    <subcellularLocation>
        <location evidence="10">Cell membrane</location>
    </subcellularLocation>
    <subcellularLocation>
        <location evidence="1">Endomembrane system</location>
        <topology evidence="1">Multi-pass membrane protein</topology>
    </subcellularLocation>
</comment>
<dbReference type="PROSITE" id="PS50846">
    <property type="entry name" value="HMA_2"/>
    <property type="match status" value="1"/>
</dbReference>
<evidence type="ECO:0000256" key="6">
    <source>
        <dbReference type="ARBA" id="ARBA00022840"/>
    </source>
</evidence>
<dbReference type="GO" id="GO:0055070">
    <property type="term" value="P:copper ion homeostasis"/>
    <property type="evidence" value="ECO:0007669"/>
    <property type="project" value="TreeGrafter"/>
</dbReference>
<dbReference type="GO" id="GO:0043682">
    <property type="term" value="F:P-type divalent copper transporter activity"/>
    <property type="evidence" value="ECO:0007669"/>
    <property type="project" value="TreeGrafter"/>
</dbReference>
<evidence type="ECO:0000256" key="9">
    <source>
        <dbReference type="ARBA" id="ARBA00023136"/>
    </source>
</evidence>
<evidence type="ECO:0000256" key="7">
    <source>
        <dbReference type="ARBA" id="ARBA00022967"/>
    </source>
</evidence>
<dbReference type="NCBIfam" id="TIGR01511">
    <property type="entry name" value="ATPase-IB1_Cu"/>
    <property type="match status" value="1"/>
</dbReference>
<feature type="transmembrane region" description="Helical" evidence="10">
    <location>
        <begin position="95"/>
        <end position="114"/>
    </location>
</feature>
<feature type="transmembrane region" description="Helical" evidence="10">
    <location>
        <begin position="366"/>
        <end position="386"/>
    </location>
</feature>
<dbReference type="RefSeq" id="WP_051523830.1">
    <property type="nucleotide sequence ID" value="NZ_AP018933.1"/>
</dbReference>
<dbReference type="Gene3D" id="2.70.150.10">
    <property type="entry name" value="Calcium-transporting ATPase, cytoplasmic transduction domain A"/>
    <property type="match status" value="1"/>
</dbReference>
<proteinExistence type="inferred from homology"/>
<dbReference type="PANTHER" id="PTHR43520">
    <property type="entry name" value="ATP7, ISOFORM B"/>
    <property type="match status" value="1"/>
</dbReference>
<evidence type="ECO:0000256" key="1">
    <source>
        <dbReference type="ARBA" id="ARBA00004127"/>
    </source>
</evidence>
<dbReference type="SFLD" id="SFLDS00003">
    <property type="entry name" value="Haloacid_Dehalogenase"/>
    <property type="match status" value="1"/>
</dbReference>
<dbReference type="InterPro" id="IPR008250">
    <property type="entry name" value="ATPase_P-typ_transduc_dom_A_sf"/>
</dbReference>
<dbReference type="InterPro" id="IPR023299">
    <property type="entry name" value="ATPase_P-typ_cyto_dom_N"/>
</dbReference>
<evidence type="ECO:0000313" key="13">
    <source>
        <dbReference type="Proteomes" id="UP000267342"/>
    </source>
</evidence>
<dbReference type="Gene3D" id="3.30.70.100">
    <property type="match status" value="1"/>
</dbReference>
<dbReference type="Proteomes" id="UP000267342">
    <property type="component" value="Chromosome"/>
</dbReference>
<dbReference type="EMBL" id="AP018933">
    <property type="protein sequence ID" value="BBG31158.1"/>
    <property type="molecule type" value="Genomic_DNA"/>
</dbReference>
<evidence type="ECO:0000256" key="10">
    <source>
        <dbReference type="RuleBase" id="RU362081"/>
    </source>
</evidence>
<evidence type="ECO:0000256" key="8">
    <source>
        <dbReference type="ARBA" id="ARBA00022989"/>
    </source>
</evidence>
<dbReference type="CDD" id="cd02094">
    <property type="entry name" value="P-type_ATPase_Cu-like"/>
    <property type="match status" value="1"/>
</dbReference>
<feature type="transmembrane region" description="Helical" evidence="10">
    <location>
        <begin position="706"/>
        <end position="726"/>
    </location>
</feature>
<dbReference type="InterPro" id="IPR001757">
    <property type="entry name" value="P_typ_ATPase"/>
</dbReference>
<dbReference type="SFLD" id="SFLDG00002">
    <property type="entry name" value="C1.7:_P-type_atpase_like"/>
    <property type="match status" value="1"/>
</dbReference>
<dbReference type="GO" id="GO:0005524">
    <property type="term" value="F:ATP binding"/>
    <property type="evidence" value="ECO:0007669"/>
    <property type="project" value="UniProtKB-UniRule"/>
</dbReference>
<evidence type="ECO:0000256" key="5">
    <source>
        <dbReference type="ARBA" id="ARBA00022741"/>
    </source>
</evidence>
<keyword evidence="6 10" id="KW-0067">ATP-binding</keyword>
<dbReference type="PRINTS" id="PR00941">
    <property type="entry name" value="CDATPASE"/>
</dbReference>
<feature type="transmembrane region" description="Helical" evidence="10">
    <location>
        <begin position="337"/>
        <end position="360"/>
    </location>
</feature>
<name>A0A348HHQ6_9GAMM</name>
<keyword evidence="3 10" id="KW-0812">Transmembrane</keyword>
<dbReference type="PROSITE" id="PS00154">
    <property type="entry name" value="ATPASE_E1_E2"/>
    <property type="match status" value="1"/>
</dbReference>
<evidence type="ECO:0000256" key="3">
    <source>
        <dbReference type="ARBA" id="ARBA00022692"/>
    </source>
</evidence>
<keyword evidence="8 10" id="KW-1133">Transmembrane helix</keyword>
<dbReference type="FunFam" id="2.70.150.10:FF:000002">
    <property type="entry name" value="Copper-transporting ATPase 1, putative"/>
    <property type="match status" value="1"/>
</dbReference>
<keyword evidence="10" id="KW-1003">Cell membrane</keyword>
<reference evidence="12 13" key="1">
    <citation type="submission" date="2018-09" db="EMBL/GenBank/DDBJ databases">
        <title>Zymobacter palmae IAM14233 (=T109) whole genome analysis.</title>
        <authorList>
            <person name="Yanase H."/>
        </authorList>
    </citation>
    <scope>NUCLEOTIDE SEQUENCE [LARGE SCALE GENOMIC DNA]</scope>
    <source>
        <strain evidence="12 13">IAM14233</strain>
    </source>
</reference>
<keyword evidence="5 10" id="KW-0547">Nucleotide-binding</keyword>
<dbReference type="InterPro" id="IPR006121">
    <property type="entry name" value="HMA_dom"/>
</dbReference>
<dbReference type="Pfam" id="PF00403">
    <property type="entry name" value="HMA"/>
    <property type="match status" value="1"/>
</dbReference>
<dbReference type="NCBIfam" id="TIGR01525">
    <property type="entry name" value="ATPase-IB_hvy"/>
    <property type="match status" value="1"/>
</dbReference>
<protein>
    <submittedName>
        <fullName evidence="12">Cation transport ATPase</fullName>
    </submittedName>
</protein>